<protein>
    <submittedName>
        <fullName evidence="3">AbrB/MazE/SpoVT family DNA-binding domain-containing protein</fullName>
    </submittedName>
</protein>
<dbReference type="SMART" id="SM00966">
    <property type="entry name" value="SpoVT_AbrB"/>
    <property type="match status" value="1"/>
</dbReference>
<dbReference type="PROSITE" id="PS51740">
    <property type="entry name" value="SPOVT_ABRB"/>
    <property type="match status" value="1"/>
</dbReference>
<dbReference type="RefSeq" id="WP_193807804.1">
    <property type="nucleotide sequence ID" value="NZ_CP087714.1"/>
</dbReference>
<dbReference type="Pfam" id="PF04014">
    <property type="entry name" value="MazE_antitoxin"/>
    <property type="match status" value="1"/>
</dbReference>
<dbReference type="GO" id="GO:0003677">
    <property type="term" value="F:DNA binding"/>
    <property type="evidence" value="ECO:0007669"/>
    <property type="project" value="UniProtKB-KW"/>
</dbReference>
<dbReference type="NCBIfam" id="TIGR01439">
    <property type="entry name" value="lp_hng_hel_AbrB"/>
    <property type="match status" value="1"/>
</dbReference>
<dbReference type="SUPFAM" id="SSF89447">
    <property type="entry name" value="AbrB/MazE/MraZ-like"/>
    <property type="match status" value="1"/>
</dbReference>
<gene>
    <name evidence="3" type="ORF">LPQ35_06255</name>
</gene>
<dbReference type="PANTHER" id="PTHR34860:SF6">
    <property type="entry name" value="REPRESSOR-LIKE PROTEIN SSO7C3"/>
    <property type="match status" value="1"/>
</dbReference>
<dbReference type="Proteomes" id="UP001492541">
    <property type="component" value="Chromosome"/>
</dbReference>
<accession>A0ABZ3GZP3</accession>
<reference evidence="3 4" key="1">
    <citation type="submission" date="2021-11" db="EMBL/GenBank/DDBJ databases">
        <title>Whole genome of Geoglobus acetivorans.</title>
        <authorList>
            <person name="Liu D."/>
        </authorList>
    </citation>
    <scope>NUCLEOTIDE SEQUENCE [LARGE SCALE GENOMIC DNA]</scope>
    <source>
        <strain evidence="3 4">SBH6</strain>
    </source>
</reference>
<evidence type="ECO:0000313" key="3">
    <source>
        <dbReference type="EMBL" id="XAT62857.1"/>
    </source>
</evidence>
<dbReference type="EMBL" id="CP087714">
    <property type="protein sequence ID" value="XAT62857.1"/>
    <property type="molecule type" value="Genomic_DNA"/>
</dbReference>
<evidence type="ECO:0000259" key="2">
    <source>
        <dbReference type="PROSITE" id="PS51740"/>
    </source>
</evidence>
<proteinExistence type="predicted"/>
<name>A0ABZ3GZP3_GEOAI</name>
<sequence length="86" mass="9989">MPLAKIDEKGRILLPKEIRDRMNIKPGEEFLVADVDENAVILKRIDVRKMLENLIEKAKSIDLEKPEREIEEEGNRIAGRKHKISD</sequence>
<evidence type="ECO:0000256" key="1">
    <source>
        <dbReference type="SAM" id="MobiDB-lite"/>
    </source>
</evidence>
<feature type="region of interest" description="Disordered" evidence="1">
    <location>
        <begin position="67"/>
        <end position="86"/>
    </location>
</feature>
<feature type="domain" description="SpoVT-AbrB" evidence="2">
    <location>
        <begin position="1"/>
        <end position="47"/>
    </location>
</feature>
<dbReference type="PANTHER" id="PTHR34860">
    <property type="entry name" value="REPRESSOR-LIKE PROTEIN SSO7C3"/>
    <property type="match status" value="1"/>
</dbReference>
<keyword evidence="3" id="KW-0238">DNA-binding</keyword>
<dbReference type="InterPro" id="IPR007159">
    <property type="entry name" value="SpoVT-AbrB_dom"/>
</dbReference>
<organism evidence="3 4">
    <name type="scientific">Geoglobus acetivorans</name>
    <dbReference type="NCBI Taxonomy" id="565033"/>
    <lineage>
        <taxon>Archaea</taxon>
        <taxon>Methanobacteriati</taxon>
        <taxon>Methanobacteriota</taxon>
        <taxon>Archaeoglobi</taxon>
        <taxon>Archaeoglobales</taxon>
        <taxon>Archaeoglobaceae</taxon>
        <taxon>Geoglobus</taxon>
    </lineage>
</organism>
<dbReference type="InterPro" id="IPR052975">
    <property type="entry name" value="Repressor-like_regulatory"/>
</dbReference>
<evidence type="ECO:0000313" key="4">
    <source>
        <dbReference type="Proteomes" id="UP001492541"/>
    </source>
</evidence>
<dbReference type="InterPro" id="IPR037914">
    <property type="entry name" value="SpoVT-AbrB_sf"/>
</dbReference>
<keyword evidence="4" id="KW-1185">Reference proteome</keyword>
<dbReference type="Gene3D" id="2.10.260.10">
    <property type="match status" value="1"/>
</dbReference>
<dbReference type="GeneID" id="90449272"/>